<feature type="transmembrane region" description="Helical" evidence="6">
    <location>
        <begin position="167"/>
        <end position="189"/>
    </location>
</feature>
<keyword evidence="3 6" id="KW-0812">Transmembrane</keyword>
<evidence type="ECO:0000256" key="1">
    <source>
        <dbReference type="ARBA" id="ARBA00004651"/>
    </source>
</evidence>
<feature type="transmembrane region" description="Helical" evidence="6">
    <location>
        <begin position="353"/>
        <end position="376"/>
    </location>
</feature>
<dbReference type="Gene3D" id="1.20.1250.20">
    <property type="entry name" value="MFS general substrate transporter like domains"/>
    <property type="match status" value="2"/>
</dbReference>
<feature type="transmembrane region" description="Helical" evidence="6">
    <location>
        <begin position="267"/>
        <end position="287"/>
    </location>
</feature>
<dbReference type="AlphaFoldDB" id="A0A2U1K6U1"/>
<feature type="transmembrane region" description="Helical" evidence="6">
    <location>
        <begin position="319"/>
        <end position="341"/>
    </location>
</feature>
<comment type="caution">
    <text evidence="8">The sequence shown here is derived from an EMBL/GenBank/DDBJ whole genome shotgun (WGS) entry which is preliminary data.</text>
</comment>
<dbReference type="SUPFAM" id="SSF103473">
    <property type="entry name" value="MFS general substrate transporter"/>
    <property type="match status" value="1"/>
</dbReference>
<dbReference type="PANTHER" id="PTHR11360:SF284">
    <property type="entry name" value="EG:103B4.3 PROTEIN-RELATED"/>
    <property type="match status" value="1"/>
</dbReference>
<evidence type="ECO:0000256" key="3">
    <source>
        <dbReference type="ARBA" id="ARBA00022692"/>
    </source>
</evidence>
<feature type="transmembrane region" description="Helical" evidence="6">
    <location>
        <begin position="43"/>
        <end position="62"/>
    </location>
</feature>
<evidence type="ECO:0000256" key="5">
    <source>
        <dbReference type="ARBA" id="ARBA00023136"/>
    </source>
</evidence>
<dbReference type="InterPro" id="IPR011701">
    <property type="entry name" value="MFS"/>
</dbReference>
<evidence type="ECO:0000313" key="9">
    <source>
        <dbReference type="Proteomes" id="UP000245998"/>
    </source>
</evidence>
<dbReference type="RefSeq" id="WP_116553212.1">
    <property type="nucleotide sequence ID" value="NZ_QCZG01000002.1"/>
</dbReference>
<sequence length="424" mass="46485">MGKKREFYYGWIIVYAATFITFLTVGMRMSIGPFFLPMLEDFAISRTGLSAIIATGMFLYGIGMPLAGYLEKRWGTKFVLISGAIIVFLSSLWAKFSSSPFELLMSFGIFLSLGLAFTSQIAFTPIISRWFIKRKGQALFYLSTGSMAGIAGMNPVVTFLIRSFGWHQAILIFAIVFLLIVVPTALFIIREDVPEGADVGPDATGAKPKVKPQDPHPDLTLREAFKTLPFWQIAIGLFACGYGMNLLGTHGIPMLVDHGFTEVTASLAIGAIGLAAIPGTLIMGYFADRVPRKNLLALIYFVRGLAFIFLVMVTVVFQLYIVAMISGVVWAGNMALSSAIMSDIYGVRLVGIMFGWAYFSHQVAATFSSLLGGWAFETFHTHWISFGSAAVVLFMAGFVSLRLPTALKRKKQTKTNISTEVPSH</sequence>
<feature type="transmembrane region" description="Helical" evidence="6">
    <location>
        <begin position="228"/>
        <end position="247"/>
    </location>
</feature>
<dbReference type="OrthoDB" id="182417at2"/>
<keyword evidence="4 6" id="KW-1133">Transmembrane helix</keyword>
<dbReference type="InterPro" id="IPR020846">
    <property type="entry name" value="MFS_dom"/>
</dbReference>
<evidence type="ECO:0000256" key="4">
    <source>
        <dbReference type="ARBA" id="ARBA00022989"/>
    </source>
</evidence>
<keyword evidence="5 6" id="KW-0472">Membrane</keyword>
<comment type="subcellular location">
    <subcellularLocation>
        <location evidence="1">Cell membrane</location>
        <topology evidence="1">Multi-pass membrane protein</topology>
    </subcellularLocation>
</comment>
<dbReference type="EMBL" id="QCZG01000002">
    <property type="protein sequence ID" value="PWA13251.1"/>
    <property type="molecule type" value="Genomic_DNA"/>
</dbReference>
<evidence type="ECO:0000313" key="8">
    <source>
        <dbReference type="EMBL" id="PWA13251.1"/>
    </source>
</evidence>
<feature type="transmembrane region" description="Helical" evidence="6">
    <location>
        <begin position="106"/>
        <end position="127"/>
    </location>
</feature>
<dbReference type="CDD" id="cd17355">
    <property type="entry name" value="MFS_YcxA_like"/>
    <property type="match status" value="1"/>
</dbReference>
<evidence type="ECO:0000256" key="2">
    <source>
        <dbReference type="ARBA" id="ARBA00022448"/>
    </source>
</evidence>
<accession>A0A2U1K6U1</accession>
<organism evidence="8 9">
    <name type="scientific">Pueribacillus theae</name>
    <dbReference type="NCBI Taxonomy" id="2171751"/>
    <lineage>
        <taxon>Bacteria</taxon>
        <taxon>Bacillati</taxon>
        <taxon>Bacillota</taxon>
        <taxon>Bacilli</taxon>
        <taxon>Bacillales</taxon>
        <taxon>Bacillaceae</taxon>
        <taxon>Pueribacillus</taxon>
    </lineage>
</organism>
<proteinExistence type="predicted"/>
<keyword evidence="9" id="KW-1185">Reference proteome</keyword>
<feature type="transmembrane region" description="Helical" evidence="6">
    <location>
        <begin position="74"/>
        <end position="94"/>
    </location>
</feature>
<name>A0A2U1K6U1_9BACI</name>
<dbReference type="PANTHER" id="PTHR11360">
    <property type="entry name" value="MONOCARBOXYLATE TRANSPORTER"/>
    <property type="match status" value="1"/>
</dbReference>
<feature type="transmembrane region" description="Helical" evidence="6">
    <location>
        <begin position="382"/>
        <end position="401"/>
    </location>
</feature>
<feature type="transmembrane region" description="Helical" evidence="6">
    <location>
        <begin position="7"/>
        <end position="31"/>
    </location>
</feature>
<dbReference type="PROSITE" id="PS50850">
    <property type="entry name" value="MFS"/>
    <property type="match status" value="1"/>
</dbReference>
<protein>
    <submittedName>
        <fullName evidence="8">MFS transporter</fullName>
    </submittedName>
</protein>
<feature type="transmembrane region" description="Helical" evidence="6">
    <location>
        <begin position="294"/>
        <end position="313"/>
    </location>
</feature>
<gene>
    <name evidence="8" type="ORF">DCC39_02050</name>
</gene>
<dbReference type="Pfam" id="PF07690">
    <property type="entry name" value="MFS_1"/>
    <property type="match status" value="1"/>
</dbReference>
<keyword evidence="2" id="KW-0813">Transport</keyword>
<feature type="transmembrane region" description="Helical" evidence="6">
    <location>
        <begin position="139"/>
        <end position="161"/>
    </location>
</feature>
<dbReference type="InterPro" id="IPR050327">
    <property type="entry name" value="Proton-linked_MCT"/>
</dbReference>
<reference evidence="8 9" key="1">
    <citation type="submission" date="2018-04" db="EMBL/GenBank/DDBJ databases">
        <title>Camelliibacillus theae gen. nov., sp. nov., isolated from Pu'er tea.</title>
        <authorList>
            <person name="Niu L."/>
        </authorList>
    </citation>
    <scope>NUCLEOTIDE SEQUENCE [LARGE SCALE GENOMIC DNA]</scope>
    <source>
        <strain evidence="8 9">T8</strain>
    </source>
</reference>
<evidence type="ECO:0000259" key="7">
    <source>
        <dbReference type="PROSITE" id="PS50850"/>
    </source>
</evidence>
<dbReference type="InterPro" id="IPR036259">
    <property type="entry name" value="MFS_trans_sf"/>
</dbReference>
<dbReference type="Proteomes" id="UP000245998">
    <property type="component" value="Unassembled WGS sequence"/>
</dbReference>
<dbReference type="GO" id="GO:0022857">
    <property type="term" value="F:transmembrane transporter activity"/>
    <property type="evidence" value="ECO:0007669"/>
    <property type="project" value="InterPro"/>
</dbReference>
<evidence type="ECO:0000256" key="6">
    <source>
        <dbReference type="SAM" id="Phobius"/>
    </source>
</evidence>
<feature type="domain" description="Major facilitator superfamily (MFS) profile" evidence="7">
    <location>
        <begin position="10"/>
        <end position="414"/>
    </location>
</feature>
<dbReference type="GO" id="GO:0005886">
    <property type="term" value="C:plasma membrane"/>
    <property type="evidence" value="ECO:0007669"/>
    <property type="project" value="UniProtKB-SubCell"/>
</dbReference>